<reference evidence="2" key="1">
    <citation type="submission" date="2016-10" db="EMBL/GenBank/DDBJ databases">
        <authorList>
            <person name="Varghese N."/>
            <person name="Submissions S."/>
        </authorList>
    </citation>
    <scope>NUCLEOTIDE SEQUENCE [LARGE SCALE GENOMIC DNA]</scope>
    <source>
        <strain evidence="2">ATCC 700689</strain>
    </source>
</reference>
<organism evidence="1 2">
    <name type="scientific">Pseudomonas abietaniphila</name>
    <dbReference type="NCBI Taxonomy" id="89065"/>
    <lineage>
        <taxon>Bacteria</taxon>
        <taxon>Pseudomonadati</taxon>
        <taxon>Pseudomonadota</taxon>
        <taxon>Gammaproteobacteria</taxon>
        <taxon>Pseudomonadales</taxon>
        <taxon>Pseudomonadaceae</taxon>
        <taxon>Pseudomonas</taxon>
    </lineage>
</organism>
<name>A0A1G8UTY0_9PSED</name>
<sequence>MNVFAEVGGNQQQIGGDCPEGWIVMTDARPDGEDTLDYVARSDGTWVIDSRIIRERSVRVEIDWQAAEMALIADQLIAIEDDDPSALPGTDRQWRDYRTKVRAWKDGAEHYPDSAFRPVQPG</sequence>
<dbReference type="AlphaFoldDB" id="A0A1G8UTY0"/>
<dbReference type="RefSeq" id="WP_074759410.1">
    <property type="nucleotide sequence ID" value="NZ_FNCO01000054.1"/>
</dbReference>
<keyword evidence="2" id="KW-1185">Reference proteome</keyword>
<evidence type="ECO:0000313" key="2">
    <source>
        <dbReference type="Proteomes" id="UP000182894"/>
    </source>
</evidence>
<proteinExistence type="predicted"/>
<gene>
    <name evidence="1" type="ORF">SAMN05216605_1541</name>
</gene>
<dbReference type="EMBL" id="FNCO01000054">
    <property type="protein sequence ID" value="SDJ57258.1"/>
    <property type="molecule type" value="Genomic_DNA"/>
</dbReference>
<dbReference type="OrthoDB" id="7016747at2"/>
<dbReference type="Proteomes" id="UP000182894">
    <property type="component" value="Unassembled WGS sequence"/>
</dbReference>
<evidence type="ECO:0000313" key="1">
    <source>
        <dbReference type="EMBL" id="SDJ57258.1"/>
    </source>
</evidence>
<evidence type="ECO:0008006" key="3">
    <source>
        <dbReference type="Google" id="ProtNLM"/>
    </source>
</evidence>
<protein>
    <recommendedName>
        <fullName evidence="3">Virus tail fibre assembly protein, lambda gpK</fullName>
    </recommendedName>
</protein>
<accession>A0A1G8UTY0</accession>